<keyword evidence="2" id="KW-0732">Signal</keyword>
<keyword evidence="4" id="KW-1185">Reference proteome</keyword>
<accession>A0ABR3AAF5</accession>
<name>A0ABR3AAF5_9AGAR</name>
<keyword evidence="1" id="KW-0472">Membrane</keyword>
<organism evidence="3 4">
    <name type="scientific">Marasmius tenuissimus</name>
    <dbReference type="NCBI Taxonomy" id="585030"/>
    <lineage>
        <taxon>Eukaryota</taxon>
        <taxon>Fungi</taxon>
        <taxon>Dikarya</taxon>
        <taxon>Basidiomycota</taxon>
        <taxon>Agaricomycotina</taxon>
        <taxon>Agaricomycetes</taxon>
        <taxon>Agaricomycetidae</taxon>
        <taxon>Agaricales</taxon>
        <taxon>Marasmiineae</taxon>
        <taxon>Marasmiaceae</taxon>
        <taxon>Marasmius</taxon>
    </lineage>
</organism>
<protein>
    <submittedName>
        <fullName evidence="3">Uncharacterized protein</fullName>
    </submittedName>
</protein>
<comment type="caution">
    <text evidence="3">The sequence shown here is derived from an EMBL/GenBank/DDBJ whole genome shotgun (WGS) entry which is preliminary data.</text>
</comment>
<evidence type="ECO:0000313" key="4">
    <source>
        <dbReference type="Proteomes" id="UP001437256"/>
    </source>
</evidence>
<evidence type="ECO:0000256" key="1">
    <source>
        <dbReference type="SAM" id="Phobius"/>
    </source>
</evidence>
<keyword evidence="1" id="KW-0812">Transmembrane</keyword>
<gene>
    <name evidence="3" type="ORF">AAF712_002866</name>
</gene>
<reference evidence="3 4" key="1">
    <citation type="submission" date="2024-05" db="EMBL/GenBank/DDBJ databases">
        <title>A draft genome resource for the thread blight pathogen Marasmius tenuissimus strain MS-2.</title>
        <authorList>
            <person name="Yulfo-Soto G.E."/>
            <person name="Baruah I.K."/>
            <person name="Amoako-Attah I."/>
            <person name="Bukari Y."/>
            <person name="Meinhardt L.W."/>
            <person name="Bailey B.A."/>
            <person name="Cohen S.P."/>
        </authorList>
    </citation>
    <scope>NUCLEOTIDE SEQUENCE [LARGE SCALE GENOMIC DNA]</scope>
    <source>
        <strain evidence="3 4">MS-2</strain>
    </source>
</reference>
<dbReference type="EMBL" id="JBBXMP010000009">
    <property type="protein sequence ID" value="KAL0069969.1"/>
    <property type="molecule type" value="Genomic_DNA"/>
</dbReference>
<dbReference type="Proteomes" id="UP001437256">
    <property type="component" value="Unassembled WGS sequence"/>
</dbReference>
<feature type="signal peptide" evidence="2">
    <location>
        <begin position="1"/>
        <end position="20"/>
    </location>
</feature>
<evidence type="ECO:0000313" key="3">
    <source>
        <dbReference type="EMBL" id="KAL0069969.1"/>
    </source>
</evidence>
<evidence type="ECO:0000256" key="2">
    <source>
        <dbReference type="SAM" id="SignalP"/>
    </source>
</evidence>
<feature type="chain" id="PRO_5045516330" evidence="2">
    <location>
        <begin position="21"/>
        <end position="245"/>
    </location>
</feature>
<keyword evidence="1" id="KW-1133">Transmembrane helix</keyword>
<proteinExistence type="predicted"/>
<feature type="transmembrane region" description="Helical" evidence="1">
    <location>
        <begin position="173"/>
        <end position="197"/>
    </location>
</feature>
<sequence length="245" mass="26981">MKLNIAAFLAIAGAGALVSASPIPEAEFELASNNFRFGHAVSARSVAQEKPRIISITTFTSTSTDGKVPCAGARARFRQKSLEMSNSLREALGLPPIKVDEVIPKGPMAPVAWFVSPNEGLGKQPHHGNGHVDRPRFHAHHHHGPHFRAHRDGSFMMRLHYALMSLGRWEGRAVAFVLGCGIGVLLRMVWVLVIVGYRVIKGSNDNEEEDGYLRLDAEMDAEEIFVAPPQYFVDEKPPVVEEDKN</sequence>